<dbReference type="SUPFAM" id="SSF48317">
    <property type="entry name" value="Acid phosphatase/Vanadium-dependent haloperoxidase"/>
    <property type="match status" value="1"/>
</dbReference>
<dbReference type="RefSeq" id="WP_245787417.1">
    <property type="nucleotide sequence ID" value="NZ_FOEF01000009.1"/>
</dbReference>
<accession>A0A1H8XU63</accession>
<dbReference type="STRING" id="394193.SAMN04489732_10930"/>
<keyword evidence="1" id="KW-1133">Transmembrane helix</keyword>
<feature type="transmembrane region" description="Helical" evidence="1">
    <location>
        <begin position="111"/>
        <end position="131"/>
    </location>
</feature>
<evidence type="ECO:0000259" key="2">
    <source>
        <dbReference type="Pfam" id="PF01569"/>
    </source>
</evidence>
<dbReference type="Gene3D" id="1.20.144.10">
    <property type="entry name" value="Phosphatidic acid phosphatase type 2/haloperoxidase"/>
    <property type="match status" value="1"/>
</dbReference>
<dbReference type="InterPro" id="IPR036938">
    <property type="entry name" value="PAP2/HPO_sf"/>
</dbReference>
<feature type="transmembrane region" description="Helical" evidence="1">
    <location>
        <begin position="59"/>
        <end position="74"/>
    </location>
</feature>
<feature type="transmembrane region" description="Helical" evidence="1">
    <location>
        <begin position="138"/>
        <end position="158"/>
    </location>
</feature>
<feature type="transmembrane region" description="Helical" evidence="1">
    <location>
        <begin position="81"/>
        <end position="99"/>
    </location>
</feature>
<keyword evidence="4" id="KW-1185">Reference proteome</keyword>
<gene>
    <name evidence="3" type="ORF">SAMN04489732_10930</name>
</gene>
<dbReference type="AlphaFoldDB" id="A0A1H8XU63"/>
<keyword evidence="1" id="KW-0472">Membrane</keyword>
<evidence type="ECO:0000313" key="3">
    <source>
        <dbReference type="EMBL" id="SEP43379.1"/>
    </source>
</evidence>
<organism evidence="3 4">
    <name type="scientific">Amycolatopsis saalfeldensis</name>
    <dbReference type="NCBI Taxonomy" id="394193"/>
    <lineage>
        <taxon>Bacteria</taxon>
        <taxon>Bacillati</taxon>
        <taxon>Actinomycetota</taxon>
        <taxon>Actinomycetes</taxon>
        <taxon>Pseudonocardiales</taxon>
        <taxon>Pseudonocardiaceae</taxon>
        <taxon>Amycolatopsis</taxon>
    </lineage>
</organism>
<name>A0A1H8XU63_9PSEU</name>
<evidence type="ECO:0000256" key="1">
    <source>
        <dbReference type="SAM" id="Phobius"/>
    </source>
</evidence>
<dbReference type="Pfam" id="PF01569">
    <property type="entry name" value="PAP2"/>
    <property type="match status" value="1"/>
</dbReference>
<dbReference type="InterPro" id="IPR000326">
    <property type="entry name" value="PAP2/HPO"/>
</dbReference>
<proteinExistence type="predicted"/>
<keyword evidence="1" id="KW-0812">Transmembrane</keyword>
<feature type="domain" description="Phosphatidic acid phosphatase type 2/haloperoxidase" evidence="2">
    <location>
        <begin position="112"/>
        <end position="182"/>
    </location>
</feature>
<evidence type="ECO:0000313" key="4">
    <source>
        <dbReference type="Proteomes" id="UP000198582"/>
    </source>
</evidence>
<dbReference type="EMBL" id="FOEF01000009">
    <property type="protein sequence ID" value="SEP43379.1"/>
    <property type="molecule type" value="Genomic_DNA"/>
</dbReference>
<sequence length="193" mass="19644">MNRRILTVVALACALAALVLGLVFAGGRSPGALDSAAASGVSGLGHGLLDALVLPTEPYVLLPAIAVIAGICLYRRRRGDALLAVAGPAVAVALNTWVLKPLFDRWKDGTLVYPSGHTVSLVTVLVVLVLLARWKTAAVALGVVLLGCAAVGMIGLGYHYLTDIAGGTFFGTAVVTGLRAAVTPRRAPAPSDG</sequence>
<dbReference type="Proteomes" id="UP000198582">
    <property type="component" value="Unassembled WGS sequence"/>
</dbReference>
<protein>
    <submittedName>
        <fullName evidence="3">PAP2 superfamily protein</fullName>
    </submittedName>
</protein>
<reference evidence="3 4" key="1">
    <citation type="submission" date="2016-10" db="EMBL/GenBank/DDBJ databases">
        <authorList>
            <person name="de Groot N.N."/>
        </authorList>
    </citation>
    <scope>NUCLEOTIDE SEQUENCE [LARGE SCALE GENOMIC DNA]</scope>
    <source>
        <strain evidence="3 4">DSM 44993</strain>
    </source>
</reference>